<gene>
    <name evidence="1" type="ORF">BXY45_13014</name>
</gene>
<dbReference type="SUPFAM" id="SSF46689">
    <property type="entry name" value="Homeodomain-like"/>
    <property type="match status" value="1"/>
</dbReference>
<evidence type="ECO:0000313" key="1">
    <source>
        <dbReference type="EMBL" id="PWJ48450.1"/>
    </source>
</evidence>
<sequence>MAVSILDVPVMPAREAARQLRIPATTLQHWLEGGDRRGTFYEPVLRTEPRGTLDMTWGEVVEARYLRAYRSSVSMQRLRPFISEMRQQFQVRYPLAHFKPFVGKGRELVFQLQESTDVPEDLWLVFRGRSGQYRLNPLVVGDYVERIDFADTPLAEAERIRPLGKDRAVVIDPRRSSGAATVRGVRTDVLAERVRAGGSIEELANEFDLAEGDVHDGLTYAWSRSWPTVSAA</sequence>
<dbReference type="InterPro" id="IPR009057">
    <property type="entry name" value="Homeodomain-like_sf"/>
</dbReference>
<organism evidence="1 2">
    <name type="scientific">Quadrisphaera granulorum</name>
    <dbReference type="NCBI Taxonomy" id="317664"/>
    <lineage>
        <taxon>Bacteria</taxon>
        <taxon>Bacillati</taxon>
        <taxon>Actinomycetota</taxon>
        <taxon>Actinomycetes</taxon>
        <taxon>Kineosporiales</taxon>
        <taxon>Kineosporiaceae</taxon>
        <taxon>Quadrisphaera</taxon>
    </lineage>
</organism>
<protein>
    <submittedName>
        <fullName evidence="1">Uncharacterized protein (DUF433 family)</fullName>
    </submittedName>
</protein>
<accession>A0A315ZU49</accession>
<keyword evidence="2" id="KW-1185">Reference proteome</keyword>
<dbReference type="AlphaFoldDB" id="A0A315ZU49"/>
<dbReference type="Proteomes" id="UP000245469">
    <property type="component" value="Unassembled WGS sequence"/>
</dbReference>
<dbReference type="InterPro" id="IPR007367">
    <property type="entry name" value="DUF433"/>
</dbReference>
<evidence type="ECO:0000313" key="2">
    <source>
        <dbReference type="Proteomes" id="UP000245469"/>
    </source>
</evidence>
<dbReference type="EMBL" id="QGDQ01000030">
    <property type="protein sequence ID" value="PWJ48450.1"/>
    <property type="molecule type" value="Genomic_DNA"/>
</dbReference>
<dbReference type="Pfam" id="PF04255">
    <property type="entry name" value="DUF433"/>
    <property type="match status" value="1"/>
</dbReference>
<comment type="caution">
    <text evidence="1">The sequence shown here is derived from an EMBL/GenBank/DDBJ whole genome shotgun (WGS) entry which is preliminary data.</text>
</comment>
<name>A0A315ZU49_9ACTN</name>
<proteinExistence type="predicted"/>
<dbReference type="RefSeq" id="WP_109776042.1">
    <property type="nucleotide sequence ID" value="NZ_QGDQ01000030.1"/>
</dbReference>
<reference evidence="1 2" key="1">
    <citation type="submission" date="2018-03" db="EMBL/GenBank/DDBJ databases">
        <title>Genomic Encyclopedia of Archaeal and Bacterial Type Strains, Phase II (KMG-II): from individual species to whole genera.</title>
        <authorList>
            <person name="Goeker M."/>
        </authorList>
    </citation>
    <scope>NUCLEOTIDE SEQUENCE [LARGE SCALE GENOMIC DNA]</scope>
    <source>
        <strain evidence="1 2">DSM 44889</strain>
    </source>
</reference>
<dbReference type="OrthoDB" id="3699668at2"/>